<feature type="compositionally biased region" description="Basic and acidic residues" evidence="1">
    <location>
        <begin position="276"/>
        <end position="287"/>
    </location>
</feature>
<dbReference type="PROSITE" id="PS50010">
    <property type="entry name" value="DH_2"/>
    <property type="match status" value="1"/>
</dbReference>
<feature type="region of interest" description="Disordered" evidence="1">
    <location>
        <begin position="1034"/>
        <end position="1059"/>
    </location>
</feature>
<organism evidence="4 5">
    <name type="scientific">Smittium angustum</name>
    <dbReference type="NCBI Taxonomy" id="133377"/>
    <lineage>
        <taxon>Eukaryota</taxon>
        <taxon>Fungi</taxon>
        <taxon>Fungi incertae sedis</taxon>
        <taxon>Zoopagomycota</taxon>
        <taxon>Kickxellomycotina</taxon>
        <taxon>Harpellomycetes</taxon>
        <taxon>Harpellales</taxon>
        <taxon>Legeriomycetaceae</taxon>
        <taxon>Smittium</taxon>
    </lineage>
</organism>
<feature type="compositionally biased region" description="Basic and acidic residues" evidence="1">
    <location>
        <begin position="304"/>
        <end position="331"/>
    </location>
</feature>
<feature type="compositionally biased region" description="Polar residues" evidence="1">
    <location>
        <begin position="947"/>
        <end position="962"/>
    </location>
</feature>
<accession>A0A2U1J5B2</accession>
<feature type="compositionally biased region" description="Basic and acidic residues" evidence="1">
    <location>
        <begin position="922"/>
        <end position="945"/>
    </location>
</feature>
<dbReference type="PROSITE" id="PS50003">
    <property type="entry name" value="PH_DOMAIN"/>
    <property type="match status" value="1"/>
</dbReference>
<dbReference type="SUPFAM" id="SSF48065">
    <property type="entry name" value="DBL homology domain (DH-domain)"/>
    <property type="match status" value="2"/>
</dbReference>
<evidence type="ECO:0000313" key="5">
    <source>
        <dbReference type="Proteomes" id="UP000245591"/>
    </source>
</evidence>
<feature type="region of interest" description="Disordered" evidence="1">
    <location>
        <begin position="922"/>
        <end position="962"/>
    </location>
</feature>
<dbReference type="Pfam" id="PF16652">
    <property type="entry name" value="PH_13"/>
    <property type="match status" value="1"/>
</dbReference>
<dbReference type="GO" id="GO:0005737">
    <property type="term" value="C:cytoplasm"/>
    <property type="evidence" value="ECO:0007669"/>
    <property type="project" value="TreeGrafter"/>
</dbReference>
<reference evidence="4 5" key="1">
    <citation type="journal article" date="2018" name="MBio">
        <title>Comparative Genomics Reveals the Core Gene Toolbox for the Fungus-Insect Symbiosis.</title>
        <authorList>
            <person name="Wang Y."/>
            <person name="Stata M."/>
            <person name="Wang W."/>
            <person name="Stajich J.E."/>
            <person name="White M.M."/>
            <person name="Moncalvo J.M."/>
        </authorList>
    </citation>
    <scope>NUCLEOTIDE SEQUENCE [LARGE SCALE GENOMIC DNA]</scope>
    <source>
        <strain evidence="4 5">AUS-126-30</strain>
    </source>
</reference>
<evidence type="ECO:0000259" key="3">
    <source>
        <dbReference type="PROSITE" id="PS50010"/>
    </source>
</evidence>
<feature type="compositionally biased region" description="Polar residues" evidence="1">
    <location>
        <begin position="336"/>
        <end position="352"/>
    </location>
</feature>
<feature type="domain" description="PH" evidence="2">
    <location>
        <begin position="1624"/>
        <end position="1727"/>
    </location>
</feature>
<feature type="region of interest" description="Disordered" evidence="1">
    <location>
        <begin position="43"/>
        <end position="62"/>
    </location>
</feature>
<dbReference type="InterPro" id="IPR001849">
    <property type="entry name" value="PH_domain"/>
</dbReference>
<dbReference type="Proteomes" id="UP000245591">
    <property type="component" value="Unassembled WGS sequence"/>
</dbReference>
<comment type="caution">
    <text evidence="4">The sequence shown here is derived from an EMBL/GenBank/DDBJ whole genome shotgun (WGS) entry which is preliminary data.</text>
</comment>
<feature type="compositionally biased region" description="Polar residues" evidence="1">
    <location>
        <begin position="154"/>
        <end position="189"/>
    </location>
</feature>
<dbReference type="InterPro" id="IPR035899">
    <property type="entry name" value="DBL_dom_sf"/>
</dbReference>
<dbReference type="InterPro" id="IPR011993">
    <property type="entry name" value="PH-like_dom_sf"/>
</dbReference>
<dbReference type="PANTHER" id="PTHR12673">
    <property type="entry name" value="FACIOGENITAL DYSPLASIA PROTEIN"/>
    <property type="match status" value="1"/>
</dbReference>
<evidence type="ECO:0000259" key="2">
    <source>
        <dbReference type="PROSITE" id="PS50003"/>
    </source>
</evidence>
<evidence type="ECO:0000256" key="1">
    <source>
        <dbReference type="SAM" id="MobiDB-lite"/>
    </source>
</evidence>
<dbReference type="Pfam" id="PF00621">
    <property type="entry name" value="RhoGEF"/>
    <property type="match status" value="1"/>
</dbReference>
<feature type="region of interest" description="Disordered" evidence="1">
    <location>
        <begin position="153"/>
        <end position="198"/>
    </location>
</feature>
<proteinExistence type="predicted"/>
<evidence type="ECO:0000313" key="4">
    <source>
        <dbReference type="EMBL" id="PWA00235.1"/>
    </source>
</evidence>
<dbReference type="Gene3D" id="2.30.29.30">
    <property type="entry name" value="Pleckstrin-homology domain (PH domain)/Phosphotyrosine-binding domain (PTB)"/>
    <property type="match status" value="1"/>
</dbReference>
<feature type="compositionally biased region" description="Polar residues" evidence="1">
    <location>
        <begin position="701"/>
        <end position="717"/>
    </location>
</feature>
<feature type="region of interest" description="Disordered" evidence="1">
    <location>
        <begin position="1425"/>
        <end position="1444"/>
    </location>
</feature>
<name>A0A2U1J5B2_SMIAN</name>
<dbReference type="PANTHER" id="PTHR12673:SF159">
    <property type="entry name" value="LD03170P"/>
    <property type="match status" value="1"/>
</dbReference>
<dbReference type="SUPFAM" id="SSF50729">
    <property type="entry name" value="PH domain-like"/>
    <property type="match status" value="1"/>
</dbReference>
<dbReference type="Gene3D" id="1.20.900.10">
    <property type="entry name" value="Dbl homology (DH) domain"/>
    <property type="match status" value="2"/>
</dbReference>
<feature type="compositionally biased region" description="Basic and acidic residues" evidence="1">
    <location>
        <begin position="1034"/>
        <end position="1051"/>
    </location>
</feature>
<gene>
    <name evidence="4" type="ORF">BB558_003732</name>
</gene>
<protein>
    <recommendedName>
        <fullName evidence="6">DH domain-containing protein</fullName>
    </recommendedName>
</protein>
<sequence>MKDITTNIQVAATLDKNPLSINNGFDQKHLGLSANADQIPFDFSNPTNNRPPKNSNSLQNVPLKHEFAPNHKDTIRIKNELHTQPKFLSKQPTKILEKAFQKNKLYSPKTKDDVTSSDINTYNHEYSNFDSSDEHSSDFSDESSDNIIQRVDENSNQNTNIYNIPNSLQGENPTSIHTNSSLSMPLTSESDIEETSTKSSNLNLLKTNIAFQSSESLLTKEKNYIKNILDSGSEIDEDENFIRLLSRQKTWMKTSSELLNFQKARKSMEANSNQLKEPEDQKSESIHSTDAIPNIENIPSNDLVKTDKDEHTDLNTDIKTEEHDDTNDKDINTNTPSDTDIQEIENSQSLSDLNGFEKKIPIENTPVKTISEAETNDDQNDIKNTKSQSDVAKIDDFEEEKSINNSSIQKNHLNAPNSLTQPVEPFVQNNSSANNKPVTVKRYHRPLPKIPAIRKSKIQDNVNTKSVIETDSVPQDTPLIENLINTATYIPSKHTMLSPVLIPNTPVVNNDNIQNSNVVEPAYMTENAKSVSDSVTTFSSISKRPLPEIPIPKYTVREPVLTTPATSTLDINSKEDTKVSELANMAKTSENTVSIPSLTKRPLPAIPSPKTSPIRRPLPEIPHNKQPKHFDYHNITYDFPKPQYDNTLITDSTNTYKRNTFTGIYNHLPYTEEKTPPPLPKAPRPKIDIKKLQAFFSQNCADENTPNENDLNNTSKNLSEHDRTTPLSSNQRINEITTNNKYEYLHGKTYGDEDMRQNIPTRASSVRLAPNTKPEISCSPFGTQKFNNTNKDSNDDIHEIQVKENDFDGTELHKTFKGDEHGSPIKESEYNSQNNLYFKSKNSLSGSFQQIDETSEILPLEEERLSIFSLNENELSNLPLIEMEFSSDSENEPTKINNKTVPFISFTNPSDIENSLSDIDRRAEKSHSLSSRNSEKRSYKNEHVEPFSQNNKLKNSKSQENMYKSRSSLLLNISNLNKSTNELVDNSQITKKPSFSRYSRDQIENTKFFESLAYSKEDFHKRMSFHMEMIDHSTNDENSEQKKHLEPEENKNQMFDNQHYSETKTTTYSDFSEESINKLPKESETVLTINSYYNDHTNRNSSDPSIYKNITASNSPSEVDFGHDKKNISRMKKRREAILELYQTEISYAGNIGILLEIFYKPISILIDSDIVETIFGNIHTIAAASARLCSVLEGILEPAMQFHKTSSSKELYNLVSVSPSASKNTNEKKKVIIMGDKKQVEKVKNKRNSMYPLAQRHPAYQNGYKPTRFVPALKPPSPPGNSLISEKSNSIKHNSFNVNKFQGYLNENKSNVINSEISVTNVHESFGQPRKLRSNSTGIPLSSTEYYRPTEFKNFNQSKSQFLSSEHARKSINMNNEQTKVGNNLFSNQYNEERTLSSCDILLNTTNGDSHISDQTIINEPLKTVNSNSSDLSSKSSDSNTSLSGDELISLDIFDSIRIGTALEEISRDLVDVYTSYSINYMKAIRFLNNIKQKCEASKKTLVSQYPHQTNQLLDTISSCESNPETKKLPFDTYLFLPIQRLTRYNLLLKAILRYTLETNPDYSDLSSAIISFESVASEVDKRSTMVDLNDTMASVLKKLANGFPQTFLDNLNRDTLVLGKRKFLFEGPLVKLSSRKKLYAFLFNDMLLLSTVERKGNLQVYTPYRYPIDLCDIVIRKHSSNTTSIFSGPECFEIYDITSKKSTIFKTPSPQNALDWYDILSKASKEHYTAVYDKISEGLHVGSRKSIFSPEFRAKKIQNW</sequence>
<dbReference type="GO" id="GO:0005085">
    <property type="term" value="F:guanyl-nucleotide exchange factor activity"/>
    <property type="evidence" value="ECO:0007669"/>
    <property type="project" value="InterPro"/>
</dbReference>
<feature type="compositionally biased region" description="Polar residues" evidence="1">
    <location>
        <begin position="44"/>
        <end position="60"/>
    </location>
</feature>
<feature type="domain" description="DH" evidence="3">
    <location>
        <begin position="1133"/>
        <end position="1584"/>
    </location>
</feature>
<dbReference type="SMART" id="SM00233">
    <property type="entry name" value="PH"/>
    <property type="match status" value="1"/>
</dbReference>
<evidence type="ECO:0008006" key="6">
    <source>
        <dbReference type="Google" id="ProtNLM"/>
    </source>
</evidence>
<feature type="region of interest" description="Disordered" evidence="1">
    <location>
        <begin position="125"/>
        <end position="144"/>
    </location>
</feature>
<feature type="region of interest" description="Disordered" evidence="1">
    <location>
        <begin position="598"/>
        <end position="628"/>
    </location>
</feature>
<feature type="region of interest" description="Disordered" evidence="1">
    <location>
        <begin position="701"/>
        <end position="730"/>
    </location>
</feature>
<feature type="region of interest" description="Disordered" evidence="1">
    <location>
        <begin position="266"/>
        <end position="356"/>
    </location>
</feature>
<dbReference type="EMBL" id="MBFU01000350">
    <property type="protein sequence ID" value="PWA00235.1"/>
    <property type="molecule type" value="Genomic_DNA"/>
</dbReference>
<keyword evidence="5" id="KW-1185">Reference proteome</keyword>
<dbReference type="InterPro" id="IPR051092">
    <property type="entry name" value="FYVE_RhoGEF_PH"/>
</dbReference>
<dbReference type="InterPro" id="IPR000219">
    <property type="entry name" value="DH_dom"/>
</dbReference>